<comment type="similarity">
    <text evidence="2">Belongs to the SLAIN motif-containing family.</text>
</comment>
<evidence type="ECO:0000313" key="21">
    <source>
        <dbReference type="EMBL" id="CAG5991714.1"/>
    </source>
</evidence>
<keyword evidence="22" id="KW-1185">Reference proteome</keyword>
<dbReference type="EMBL" id="CAJRST010036666">
    <property type="protein sequence ID" value="CAG5991714.1"/>
    <property type="molecule type" value="Genomic_DNA"/>
</dbReference>
<evidence type="ECO:0000256" key="10">
    <source>
        <dbReference type="ARBA" id="ARBA00023015"/>
    </source>
</evidence>
<feature type="domain" description="C2H2-type" evidence="20">
    <location>
        <begin position="1017"/>
        <end position="1044"/>
    </location>
</feature>
<feature type="domain" description="C2H2-type" evidence="20">
    <location>
        <begin position="960"/>
        <end position="987"/>
    </location>
</feature>
<keyword evidence="10" id="KW-0805">Transcription regulation</keyword>
<evidence type="ECO:0000313" key="22">
    <source>
        <dbReference type="Proteomes" id="UP000677803"/>
    </source>
</evidence>
<dbReference type="GO" id="GO:0003677">
    <property type="term" value="F:DNA binding"/>
    <property type="evidence" value="ECO:0007669"/>
    <property type="project" value="UniProtKB-KW"/>
</dbReference>
<dbReference type="PANTHER" id="PTHR22406">
    <property type="entry name" value="NASCENT POLYPEPTIDE-ASSOCIATED COMPLEX SUBUNIT ALPHA, MUSCLE-SPECIFIC FORM"/>
    <property type="match status" value="1"/>
</dbReference>
<dbReference type="InterPro" id="IPR036236">
    <property type="entry name" value="Znf_C2H2_sf"/>
</dbReference>
<feature type="compositionally biased region" description="Low complexity" evidence="19">
    <location>
        <begin position="315"/>
        <end position="336"/>
    </location>
</feature>
<keyword evidence="7 18" id="KW-0863">Zinc-finger</keyword>
<keyword evidence="5" id="KW-0479">Metal-binding</keyword>
<evidence type="ECO:0000256" key="19">
    <source>
        <dbReference type="SAM" id="MobiDB-lite"/>
    </source>
</evidence>
<evidence type="ECO:0000256" key="4">
    <source>
        <dbReference type="ARBA" id="ARBA00022499"/>
    </source>
</evidence>
<keyword evidence="6" id="KW-0677">Repeat</keyword>
<dbReference type="AlphaFoldDB" id="A0A8S4BLZ8"/>
<keyword evidence="12" id="KW-0238">DNA-binding</keyword>
<keyword evidence="13" id="KW-0804">Transcription</keyword>
<evidence type="ECO:0000256" key="11">
    <source>
        <dbReference type="ARBA" id="ARBA00023054"/>
    </source>
</evidence>
<evidence type="ECO:0000256" key="9">
    <source>
        <dbReference type="ARBA" id="ARBA00022843"/>
    </source>
</evidence>
<keyword evidence="4" id="KW-1017">Isopeptide bond</keyword>
<dbReference type="GO" id="GO:0031116">
    <property type="term" value="P:positive regulation of microtubule polymerization"/>
    <property type="evidence" value="ECO:0007669"/>
    <property type="project" value="TreeGrafter"/>
</dbReference>
<evidence type="ECO:0000256" key="2">
    <source>
        <dbReference type="ARBA" id="ARBA00006652"/>
    </source>
</evidence>
<feature type="compositionally biased region" description="Acidic residues" evidence="19">
    <location>
        <begin position="705"/>
        <end position="721"/>
    </location>
</feature>
<name>A0A8S4BLZ8_9TELE</name>
<comment type="function">
    <text evidence="15">Transcription regulator required for brain development. Probably acts as a transcription factor that binds to the promoter of target genes and recruits PHF8 histone demethylase, leading to activated expression of genes involved in neuron development, such as KDM5C. May compete with transcription factor ARX for activation of expression of KDM5C.</text>
</comment>
<evidence type="ECO:0000256" key="5">
    <source>
        <dbReference type="ARBA" id="ARBA00022723"/>
    </source>
</evidence>
<dbReference type="InterPro" id="IPR013087">
    <property type="entry name" value="Znf_C2H2_type"/>
</dbReference>
<gene>
    <name evidence="21" type="ORF">MMEN_LOCUS17560</name>
</gene>
<dbReference type="GO" id="GO:0035371">
    <property type="term" value="C:microtubule plus-end"/>
    <property type="evidence" value="ECO:0007669"/>
    <property type="project" value="TreeGrafter"/>
</dbReference>
<keyword evidence="8" id="KW-0862">Zinc</keyword>
<comment type="similarity">
    <text evidence="3">Belongs to the krueppel C2H2-type zinc-finger protein family.</text>
</comment>
<dbReference type="FunFam" id="3.30.160.60:FF:000179">
    <property type="entry name" value="Zinc finger protein 711"/>
    <property type="match status" value="1"/>
</dbReference>
<dbReference type="PROSITE" id="PS50157">
    <property type="entry name" value="ZINC_FINGER_C2H2_2"/>
    <property type="match status" value="9"/>
</dbReference>
<evidence type="ECO:0000256" key="7">
    <source>
        <dbReference type="ARBA" id="ARBA00022771"/>
    </source>
</evidence>
<dbReference type="SUPFAM" id="SSF57667">
    <property type="entry name" value="beta-beta-alpha zinc fingers"/>
    <property type="match status" value="6"/>
</dbReference>
<evidence type="ECO:0000259" key="20">
    <source>
        <dbReference type="PROSITE" id="PS50157"/>
    </source>
</evidence>
<proteinExistence type="inferred from homology"/>
<evidence type="ECO:0000256" key="14">
    <source>
        <dbReference type="ARBA" id="ARBA00023242"/>
    </source>
</evidence>
<dbReference type="GO" id="GO:0007020">
    <property type="term" value="P:microtubule nucleation"/>
    <property type="evidence" value="ECO:0007669"/>
    <property type="project" value="TreeGrafter"/>
</dbReference>
<dbReference type="Gene3D" id="3.30.160.60">
    <property type="entry name" value="Classic Zinc Finger"/>
    <property type="match status" value="7"/>
</dbReference>
<feature type="region of interest" description="Disordered" evidence="19">
    <location>
        <begin position="314"/>
        <end position="337"/>
    </location>
</feature>
<evidence type="ECO:0000256" key="15">
    <source>
        <dbReference type="ARBA" id="ARBA00059295"/>
    </source>
</evidence>
<comment type="subunit">
    <text evidence="16">Interacts with PHF8.</text>
</comment>
<evidence type="ECO:0000256" key="8">
    <source>
        <dbReference type="ARBA" id="ARBA00022833"/>
    </source>
</evidence>
<dbReference type="GO" id="GO:0031122">
    <property type="term" value="P:cytoplasmic microtubule organization"/>
    <property type="evidence" value="ECO:0007669"/>
    <property type="project" value="TreeGrafter"/>
</dbReference>
<feature type="region of interest" description="Disordered" evidence="19">
    <location>
        <begin position="441"/>
        <end position="464"/>
    </location>
</feature>
<feature type="region of interest" description="Disordered" evidence="19">
    <location>
        <begin position="97"/>
        <end position="197"/>
    </location>
</feature>
<comment type="subcellular location">
    <subcellularLocation>
        <location evidence="1">Nucleus</location>
    </subcellularLocation>
</comment>
<dbReference type="GO" id="GO:0006355">
    <property type="term" value="P:regulation of DNA-templated transcription"/>
    <property type="evidence" value="ECO:0007669"/>
    <property type="project" value="InterPro"/>
</dbReference>
<feature type="compositionally biased region" description="Polar residues" evidence="19">
    <location>
        <begin position="442"/>
        <end position="451"/>
    </location>
</feature>
<dbReference type="GO" id="GO:0005634">
    <property type="term" value="C:nucleus"/>
    <property type="evidence" value="ECO:0007669"/>
    <property type="project" value="UniProtKB-SubCell"/>
</dbReference>
<evidence type="ECO:0000256" key="1">
    <source>
        <dbReference type="ARBA" id="ARBA00004123"/>
    </source>
</evidence>
<feature type="domain" description="C2H2-type" evidence="20">
    <location>
        <begin position="811"/>
        <end position="843"/>
    </location>
</feature>
<feature type="domain" description="C2H2-type" evidence="20">
    <location>
        <begin position="988"/>
        <end position="1016"/>
    </location>
</feature>
<feature type="region of interest" description="Disordered" evidence="19">
    <location>
        <begin position="350"/>
        <end position="409"/>
    </location>
</feature>
<dbReference type="OrthoDB" id="3561125at2759"/>
<evidence type="ECO:0000256" key="18">
    <source>
        <dbReference type="PROSITE-ProRule" id="PRU00042"/>
    </source>
</evidence>
<evidence type="ECO:0000256" key="6">
    <source>
        <dbReference type="ARBA" id="ARBA00022737"/>
    </source>
</evidence>
<dbReference type="Pfam" id="PF04704">
    <property type="entry name" value="Zfx_Zfy_act"/>
    <property type="match status" value="3"/>
</dbReference>
<organism evidence="21 22">
    <name type="scientific">Menidia menidia</name>
    <name type="common">Atlantic silverside</name>
    <dbReference type="NCBI Taxonomy" id="238744"/>
    <lineage>
        <taxon>Eukaryota</taxon>
        <taxon>Metazoa</taxon>
        <taxon>Chordata</taxon>
        <taxon>Craniata</taxon>
        <taxon>Vertebrata</taxon>
        <taxon>Euteleostomi</taxon>
        <taxon>Actinopterygii</taxon>
        <taxon>Neopterygii</taxon>
        <taxon>Teleostei</taxon>
        <taxon>Neoteleostei</taxon>
        <taxon>Acanthomorphata</taxon>
        <taxon>Ovalentaria</taxon>
        <taxon>Atherinomorphae</taxon>
        <taxon>Atheriniformes</taxon>
        <taxon>Atherinopsidae</taxon>
        <taxon>Menidiinae</taxon>
        <taxon>Menidia</taxon>
    </lineage>
</organism>
<sequence>MVVPDSASMVPNGELSPTGHTESSGAGCEEEAGDPDLTVGELEEVRKLQELVRRLEIQNETLRSRGGKTIIPRGANSNLTAAVNINERMTHSHLRLEDSGELDTDCKLSPAQDSCSSSGEEMSPLPPASTLEEGDEEEGAGEDERGPCGGFLTLTCNNGAGQGQEHSRTPESPSQESYESETLAESDSGVDKSALDEVDVLDLEDESAEVEDEDSWLYVSPKKQVADQGPDSPLKWCRQALDHRSPETEMACRTLINRLDQSVTSMQSALSSQSSIDSELSTSDDSISMGYKLQDLTDVQIMARLQEESLRQDYASSSASASRRSSSTSLQSLRRAGAYSDQEFDTYSLEDEEDDFCSAPQRPHRFTPSPLGSPRCLSPSTSNHSQEYCGRLGAPRTRTPRRSLQGPSAELLKFAKSEEELRHSMPNLAPRTSLRSLEAVRNSRSMEANLQSSGSRMSHLSHSPSTGLQLRLSHLWALSQLVVSIPEACLLSRHHLQDVAAGSNRQDLEMVERTYQGGLRLGLEGLQWEGGVRVWHRPPQEVNFHNLPEGHSVIMPENILGTEVAIEEALDTHHHHVLTSDLIQDSNHHHDDMPDQVFVAELLSEHQDNTLDHQLVSQGLMVTEANSETIIHQQLPAEAVPLQTDEDDDGRSSSEDYLMISRGTEVITEDDYQNGHPDLEAASSGRLGVGRDKMVYMAVKNPPKEEEEDEDDSDDDDEDDISSTIDQVKNGVATPFLQIREGLGANRALKPKAKKKKKGDTRQCQTAVIIGPDGMPLTVYPCHICGKKFRSRGFLKCHMKNHPDHLLKKKYQCTDCDFTTNKKVSFHNHLESHKLLSHNSERSPEYTEYTRRYHESSPLGSDKLIVKDREPKLHHCKYCEYETAEQGLLNRHLLAVHSKNFAHVCVECAKGFRHPSELKKHMRTHTGEKPYLCPHCEFRCADQSNLKTHIKSKHGADLPFKCSHCPQAYADARELQRHIEMVQGHKTHQCPHCEHKSTNSSDLKRHIISVHTKDFPHQCDVCEKGFHRPSELKKHAETHKGNKVHQCRHCNFNAPDTFTLSRHILSLHTKDLPFKCKRCRRGFRQPAELKKHMKTHSGRKVYQCQYCEYNSTDASGFKRHVISIHTKDYPHRCDYCTKGFRRPSEKSQHIARHHKDMLM</sequence>
<dbReference type="GO" id="GO:0008270">
    <property type="term" value="F:zinc ion binding"/>
    <property type="evidence" value="ECO:0007669"/>
    <property type="project" value="UniProtKB-KW"/>
</dbReference>
<keyword evidence="9" id="KW-0832">Ubl conjugation</keyword>
<dbReference type="FunFam" id="3.30.160.60:FF:000209">
    <property type="entry name" value="Zinc finger protein 711"/>
    <property type="match status" value="3"/>
</dbReference>
<evidence type="ECO:0000256" key="12">
    <source>
        <dbReference type="ARBA" id="ARBA00023125"/>
    </source>
</evidence>
<comment type="caution">
    <text evidence="21">The sequence shown here is derived from an EMBL/GenBank/DDBJ whole genome shotgun (WGS) entry which is preliminary data.</text>
</comment>
<keyword evidence="11" id="KW-0175">Coiled coil</keyword>
<evidence type="ECO:0000256" key="13">
    <source>
        <dbReference type="ARBA" id="ARBA00023163"/>
    </source>
</evidence>
<dbReference type="SMART" id="SM00355">
    <property type="entry name" value="ZnF_C2H2"/>
    <property type="match status" value="12"/>
</dbReference>
<reference evidence="21" key="1">
    <citation type="submission" date="2021-05" db="EMBL/GenBank/DDBJ databases">
        <authorList>
            <person name="Tigano A."/>
        </authorList>
    </citation>
    <scope>NUCLEOTIDE SEQUENCE</scope>
</reference>
<feature type="region of interest" description="Disordered" evidence="19">
    <location>
        <begin position="1"/>
        <end position="38"/>
    </location>
</feature>
<dbReference type="InterPro" id="IPR006794">
    <property type="entry name" value="Transcrp_activ_Zfx/Zfy-dom"/>
</dbReference>
<evidence type="ECO:0000256" key="16">
    <source>
        <dbReference type="ARBA" id="ARBA00061745"/>
    </source>
</evidence>
<dbReference type="PROSITE" id="PS00028">
    <property type="entry name" value="ZINC_FINGER_C2H2_1"/>
    <property type="match status" value="6"/>
</dbReference>
<dbReference type="Proteomes" id="UP000677803">
    <property type="component" value="Unassembled WGS sequence"/>
</dbReference>
<dbReference type="InterPro" id="IPR026179">
    <property type="entry name" value="Slain"/>
</dbReference>
<dbReference type="Pfam" id="PF15301">
    <property type="entry name" value="SLAIN"/>
    <property type="match status" value="2"/>
</dbReference>
<keyword evidence="14" id="KW-0539">Nucleus</keyword>
<dbReference type="PANTHER" id="PTHR22406:SF5">
    <property type="entry name" value="SLAIN MOTIF-CONTAINING PROTEIN-LIKE"/>
    <property type="match status" value="1"/>
</dbReference>
<evidence type="ECO:0000256" key="17">
    <source>
        <dbReference type="ARBA" id="ARBA00069176"/>
    </source>
</evidence>
<protein>
    <recommendedName>
        <fullName evidence="17">Zinc finger protein 711</fullName>
    </recommendedName>
</protein>
<feature type="compositionally biased region" description="Polar residues" evidence="19">
    <location>
        <begin position="111"/>
        <end position="120"/>
    </location>
</feature>
<feature type="compositionally biased region" description="Acidic residues" evidence="19">
    <location>
        <begin position="132"/>
        <end position="141"/>
    </location>
</feature>
<dbReference type="Pfam" id="PF00096">
    <property type="entry name" value="zf-C2H2"/>
    <property type="match status" value="4"/>
</dbReference>
<evidence type="ECO:0000256" key="3">
    <source>
        <dbReference type="ARBA" id="ARBA00006991"/>
    </source>
</evidence>
<feature type="domain" description="C2H2-type" evidence="20">
    <location>
        <begin position="1102"/>
        <end position="1130"/>
    </location>
</feature>
<dbReference type="FunFam" id="3.30.160.60:FF:000054">
    <property type="entry name" value="Zinc finger protein 711"/>
    <property type="match status" value="1"/>
</dbReference>
<feature type="domain" description="C2H2-type" evidence="20">
    <location>
        <begin position="931"/>
        <end position="959"/>
    </location>
</feature>
<feature type="domain" description="C2H2-type" evidence="20">
    <location>
        <begin position="1074"/>
        <end position="1101"/>
    </location>
</feature>
<feature type="domain" description="C2H2-type" evidence="20">
    <location>
        <begin position="903"/>
        <end position="930"/>
    </location>
</feature>
<accession>A0A8S4BLZ8</accession>
<dbReference type="FunFam" id="3.30.160.60:FF:000170">
    <property type="entry name" value="Zinc finger protein 711 isoform X2"/>
    <property type="match status" value="1"/>
</dbReference>
<feature type="compositionally biased region" description="Low complexity" evidence="19">
    <location>
        <begin position="452"/>
        <end position="464"/>
    </location>
</feature>
<feature type="domain" description="C2H2-type" evidence="20">
    <location>
        <begin position="780"/>
        <end position="802"/>
    </location>
</feature>
<feature type="region of interest" description="Disordered" evidence="19">
    <location>
        <begin position="700"/>
        <end position="725"/>
    </location>
</feature>